<dbReference type="SUPFAM" id="SSF57850">
    <property type="entry name" value="RING/U-box"/>
    <property type="match status" value="1"/>
</dbReference>
<accession>A0A3B6HTB8</accession>
<dbReference type="PANTHER" id="PTHR15710">
    <property type="entry name" value="E3 UBIQUITIN-PROTEIN LIGASE PRAJA"/>
    <property type="match status" value="1"/>
</dbReference>
<dbReference type="AlphaFoldDB" id="A0A3B6HTB8"/>
<dbReference type="Pfam" id="PF13639">
    <property type="entry name" value="zf-RING_2"/>
    <property type="match status" value="1"/>
</dbReference>
<evidence type="ECO:0000256" key="3">
    <source>
        <dbReference type="ARBA" id="ARBA00022833"/>
    </source>
</evidence>
<dbReference type="CDD" id="cd16454">
    <property type="entry name" value="RING-H2_PA-TM-RING"/>
    <property type="match status" value="1"/>
</dbReference>
<keyword evidence="1" id="KW-0479">Metal-binding</keyword>
<proteinExistence type="predicted"/>
<protein>
    <recommendedName>
        <fullName evidence="5">RING-type domain-containing protein</fullName>
    </recommendedName>
</protein>
<keyword evidence="7" id="KW-1185">Reference proteome</keyword>
<dbReference type="InterPro" id="IPR013083">
    <property type="entry name" value="Znf_RING/FYVE/PHD"/>
</dbReference>
<dbReference type="PROSITE" id="PS50089">
    <property type="entry name" value="ZF_RING_2"/>
    <property type="match status" value="1"/>
</dbReference>
<dbReference type="Gramene" id="TraesCS4A03G0501800.1">
    <property type="protein sequence ID" value="TraesCS4A03G0501800.1.CDS1"/>
    <property type="gene ID" value="TraesCS4A03G0501800"/>
</dbReference>
<keyword evidence="2 4" id="KW-0863">Zinc-finger</keyword>
<evidence type="ECO:0000256" key="1">
    <source>
        <dbReference type="ARBA" id="ARBA00022723"/>
    </source>
</evidence>
<dbReference type="GO" id="GO:0008270">
    <property type="term" value="F:zinc ion binding"/>
    <property type="evidence" value="ECO:0007669"/>
    <property type="project" value="UniProtKB-KW"/>
</dbReference>
<dbReference type="GO" id="GO:0061630">
    <property type="term" value="F:ubiquitin protein ligase activity"/>
    <property type="evidence" value="ECO:0000318"/>
    <property type="project" value="GO_Central"/>
</dbReference>
<evidence type="ECO:0000313" key="6">
    <source>
        <dbReference type="EnsemblPlants" id="TraesCS4A02G185500.1.cds1"/>
    </source>
</evidence>
<feature type="domain" description="RING-type" evidence="5">
    <location>
        <begin position="82"/>
        <end position="125"/>
    </location>
</feature>
<name>A0A3B6HTB8_WHEAT</name>
<evidence type="ECO:0000313" key="7">
    <source>
        <dbReference type="Proteomes" id="UP000019116"/>
    </source>
</evidence>
<dbReference type="STRING" id="4565.A0A3B6HTB8"/>
<evidence type="ECO:0000256" key="2">
    <source>
        <dbReference type="ARBA" id="ARBA00022771"/>
    </source>
</evidence>
<dbReference type="PaxDb" id="4565-Traes_4AL_D411C0E60.1"/>
<dbReference type="SMART" id="SM00184">
    <property type="entry name" value="RING"/>
    <property type="match status" value="1"/>
</dbReference>
<keyword evidence="3" id="KW-0862">Zinc</keyword>
<dbReference type="Gene3D" id="3.30.40.10">
    <property type="entry name" value="Zinc/RING finger domain, C3HC4 (zinc finger)"/>
    <property type="match status" value="1"/>
</dbReference>
<dbReference type="PANTHER" id="PTHR15710:SF129">
    <property type="entry name" value="RING-TYPE DOMAIN-CONTAINING PROTEIN"/>
    <property type="match status" value="1"/>
</dbReference>
<dbReference type="EnsemblPlants" id="TraesCS4A02G185500.1">
    <property type="protein sequence ID" value="TraesCS4A02G185500.1.cds1"/>
    <property type="gene ID" value="TraesCS4A02G185500"/>
</dbReference>
<dbReference type="GO" id="GO:0016020">
    <property type="term" value="C:membrane"/>
    <property type="evidence" value="ECO:0000318"/>
    <property type="project" value="GO_Central"/>
</dbReference>
<reference evidence="6" key="1">
    <citation type="submission" date="2018-08" db="EMBL/GenBank/DDBJ databases">
        <authorList>
            <person name="Rossello M."/>
        </authorList>
    </citation>
    <scope>NUCLEOTIDE SEQUENCE [LARGE SCALE GENOMIC DNA]</scope>
    <source>
        <strain evidence="6">cv. Chinese Spring</strain>
    </source>
</reference>
<reference evidence="6" key="2">
    <citation type="submission" date="2018-10" db="UniProtKB">
        <authorList>
            <consortium name="EnsemblPlants"/>
        </authorList>
    </citation>
    <scope>IDENTIFICATION</scope>
</reference>
<evidence type="ECO:0000259" key="5">
    <source>
        <dbReference type="PROSITE" id="PS50089"/>
    </source>
</evidence>
<dbReference type="Proteomes" id="UP000019116">
    <property type="component" value="Chromosome 4A"/>
</dbReference>
<evidence type="ECO:0000256" key="4">
    <source>
        <dbReference type="PROSITE-ProRule" id="PRU00175"/>
    </source>
</evidence>
<organism evidence="6">
    <name type="scientific">Triticum aestivum</name>
    <name type="common">Wheat</name>
    <dbReference type="NCBI Taxonomy" id="4565"/>
    <lineage>
        <taxon>Eukaryota</taxon>
        <taxon>Viridiplantae</taxon>
        <taxon>Streptophyta</taxon>
        <taxon>Embryophyta</taxon>
        <taxon>Tracheophyta</taxon>
        <taxon>Spermatophyta</taxon>
        <taxon>Magnoliopsida</taxon>
        <taxon>Liliopsida</taxon>
        <taxon>Poales</taxon>
        <taxon>Poaceae</taxon>
        <taxon>BOP clade</taxon>
        <taxon>Pooideae</taxon>
        <taxon>Triticodae</taxon>
        <taxon>Triticeae</taxon>
        <taxon>Triticinae</taxon>
        <taxon>Triticum</taxon>
    </lineage>
</organism>
<dbReference type="Gramene" id="TraesCS4A02G185500.1">
    <property type="protein sequence ID" value="TraesCS4A02G185500.1.cds1"/>
    <property type="gene ID" value="TraesCS4A02G185500"/>
</dbReference>
<dbReference type="InterPro" id="IPR001841">
    <property type="entry name" value="Znf_RING"/>
</dbReference>
<dbReference type="OrthoDB" id="21204at2759"/>
<sequence length="153" mass="16823">MEFVALTVTVPEYVLDEQGFEAHSRRHRTSGAFFARSRPEQNAAADDAVRAAGCYSGFDPASDEAIAGLRVPAAGEMREDGCAVCLEDLEGGDDDKLRAMPCSHCFHQRCIFRWLRVSRVCPCCRFPLPSADEQRLLVLDEQATGPSARAETN</sequence>
<dbReference type="GO" id="GO:0006511">
    <property type="term" value="P:ubiquitin-dependent protein catabolic process"/>
    <property type="evidence" value="ECO:0000318"/>
    <property type="project" value="GO_Central"/>
</dbReference>